<gene>
    <name evidence="3" type="ORF">BJ875DRAFT_504993</name>
</gene>
<evidence type="ECO:0000313" key="3">
    <source>
        <dbReference type="EMBL" id="KAG9234019.1"/>
    </source>
</evidence>
<name>A0A9P7YHQ1_9HELO</name>
<protein>
    <submittedName>
        <fullName evidence="3">Pyoverdine/dityrosine biosynthesis protein-domain-containing protein</fullName>
    </submittedName>
</protein>
<evidence type="ECO:0000313" key="4">
    <source>
        <dbReference type="Proteomes" id="UP000824998"/>
    </source>
</evidence>
<dbReference type="AlphaFoldDB" id="A0A9P7YHQ1"/>
<sequence>MEQLVYSCVEQEFPIHLVLPAFPFKSPNRVHKVLGSLPDMGEELALARLEGLCAQIDEVYLGTTLSIISDGLVYSDLLKVSEEDVWNYGAELRHLAAKKFPRISFTRLSKLVSKECPEPQSLETYLANASWYRNELVKNNLPKDFDVKQELKQINTLMTYRGYIKFLATDLKHEQSRQGKSKSQVKKMNEKVAKRMIERGAAFALAAQKAFPTSIRISIHRSESRYKLPISLFSGGESYTTPWHCVCALELDGSWRYANKHVFAGDPEYDLMYQNDRPSYYRRRSELYSWGGYEVDMTPIYPCGILVSPGKSNVNRSMDNIDMMKVRGLSEYNSPIVLRGFENTTELSLFQSKAREMGSVMPWKFGEVLVVKDAGNENGGLNNVLSAEPMPMHFDGLFKTELMKDESGEERFVPRPPKFQWFTVATPAPQSCGLTLIASSRILLSLLPKPYTSEQLQELTWTVSTTAFNNSKISKLPLIETHPSLGSPCLRYHEPWPVTRTKFDATDVHIDDMSREESKILTNTIDRLLYDRRVCYYHEWVEGDLILSDNINMMHTRTGFIPGAPRELWRIHID</sequence>
<reference evidence="3" key="1">
    <citation type="journal article" date="2021" name="IMA Fungus">
        <title>Genomic characterization of three marine fungi, including Emericellopsis atlantica sp. nov. with signatures of a generalist lifestyle and marine biomass degradation.</title>
        <authorList>
            <person name="Hagestad O.C."/>
            <person name="Hou L."/>
            <person name="Andersen J.H."/>
            <person name="Hansen E.H."/>
            <person name="Altermark B."/>
            <person name="Li C."/>
            <person name="Kuhnert E."/>
            <person name="Cox R.J."/>
            <person name="Crous P.W."/>
            <person name="Spatafora J.W."/>
            <person name="Lail K."/>
            <person name="Amirebrahimi M."/>
            <person name="Lipzen A."/>
            <person name="Pangilinan J."/>
            <person name="Andreopoulos W."/>
            <person name="Hayes R.D."/>
            <person name="Ng V."/>
            <person name="Grigoriev I.V."/>
            <person name="Jackson S.A."/>
            <person name="Sutton T.D.S."/>
            <person name="Dobson A.D.W."/>
            <person name="Rama T."/>
        </authorList>
    </citation>
    <scope>NUCLEOTIDE SEQUENCE</scope>
    <source>
        <strain evidence="3">TRa018bII</strain>
    </source>
</reference>
<organism evidence="3 4">
    <name type="scientific">Amylocarpus encephaloides</name>
    <dbReference type="NCBI Taxonomy" id="45428"/>
    <lineage>
        <taxon>Eukaryota</taxon>
        <taxon>Fungi</taxon>
        <taxon>Dikarya</taxon>
        <taxon>Ascomycota</taxon>
        <taxon>Pezizomycotina</taxon>
        <taxon>Leotiomycetes</taxon>
        <taxon>Helotiales</taxon>
        <taxon>Helotiales incertae sedis</taxon>
        <taxon>Amylocarpus</taxon>
    </lineage>
</organism>
<dbReference type="InterPro" id="IPR042098">
    <property type="entry name" value="TauD-like_sf"/>
</dbReference>
<keyword evidence="4" id="KW-1185">Reference proteome</keyword>
<dbReference type="InterPro" id="IPR003819">
    <property type="entry name" value="TauD/TfdA-like"/>
</dbReference>
<evidence type="ECO:0000256" key="1">
    <source>
        <dbReference type="ARBA" id="ARBA00023002"/>
    </source>
</evidence>
<dbReference type="Pfam" id="PF02668">
    <property type="entry name" value="TauD"/>
    <property type="match status" value="1"/>
</dbReference>
<dbReference type="PANTHER" id="PTHR37285:SF5">
    <property type="entry name" value="SPORE WALL MATURATION PROTEIN DIT1"/>
    <property type="match status" value="1"/>
</dbReference>
<feature type="domain" description="TauD/TfdA-like" evidence="2">
    <location>
        <begin position="411"/>
        <end position="571"/>
    </location>
</feature>
<evidence type="ECO:0000259" key="2">
    <source>
        <dbReference type="Pfam" id="PF02668"/>
    </source>
</evidence>
<dbReference type="Pfam" id="PF05141">
    <property type="entry name" value="DIT1_PvcA"/>
    <property type="match status" value="1"/>
</dbReference>
<dbReference type="InterPro" id="IPR007817">
    <property type="entry name" value="Isocyanide_synthase_DIT1"/>
</dbReference>
<keyword evidence="1" id="KW-0560">Oxidoreductase</keyword>
<proteinExistence type="predicted"/>
<dbReference type="SUPFAM" id="SSF51197">
    <property type="entry name" value="Clavaminate synthase-like"/>
    <property type="match status" value="1"/>
</dbReference>
<dbReference type="OrthoDB" id="429813at2759"/>
<dbReference type="EMBL" id="MU251478">
    <property type="protein sequence ID" value="KAG9234019.1"/>
    <property type="molecule type" value="Genomic_DNA"/>
</dbReference>
<dbReference type="Proteomes" id="UP000824998">
    <property type="component" value="Unassembled WGS sequence"/>
</dbReference>
<dbReference type="Gene3D" id="3.60.130.10">
    <property type="entry name" value="Clavaminate synthase-like"/>
    <property type="match status" value="1"/>
</dbReference>
<dbReference type="GO" id="GO:0016491">
    <property type="term" value="F:oxidoreductase activity"/>
    <property type="evidence" value="ECO:0007669"/>
    <property type="project" value="UniProtKB-KW"/>
</dbReference>
<accession>A0A9P7YHQ1</accession>
<dbReference type="PANTHER" id="PTHR37285">
    <property type="entry name" value="SPORE WALL MATURATION PROTEIN DIT1"/>
    <property type="match status" value="1"/>
</dbReference>
<comment type="caution">
    <text evidence="3">The sequence shown here is derived from an EMBL/GenBank/DDBJ whole genome shotgun (WGS) entry which is preliminary data.</text>
</comment>